<name>A0A183DMU1_9BILA</name>
<keyword evidence="3" id="KW-1185">Reference proteome</keyword>
<dbReference type="AlphaFoldDB" id="A0A183DMU1"/>
<dbReference type="Pfam" id="PF16565">
    <property type="entry name" value="MIT_C"/>
    <property type="match status" value="1"/>
</dbReference>
<dbReference type="InterPro" id="IPR032341">
    <property type="entry name" value="MITD1_C"/>
</dbReference>
<dbReference type="WBParaSite" id="GPUH_0001004401-mRNA-1">
    <property type="protein sequence ID" value="GPUH_0001004401-mRNA-1"/>
    <property type="gene ID" value="GPUH_0001004401"/>
</dbReference>
<proteinExistence type="predicted"/>
<dbReference type="InterPro" id="IPR038113">
    <property type="entry name" value="MITD1_C_sf"/>
</dbReference>
<gene>
    <name evidence="2" type="ORF">GPUH_LOCUS10030</name>
</gene>
<reference evidence="4" key="1">
    <citation type="submission" date="2016-06" db="UniProtKB">
        <authorList>
            <consortium name="WormBaseParasite"/>
        </authorList>
    </citation>
    <scope>IDENTIFICATION</scope>
</reference>
<feature type="domain" description="MITD1 C-terminal phospholipase D-like" evidence="1">
    <location>
        <begin position="1"/>
        <end position="108"/>
    </location>
</feature>
<evidence type="ECO:0000313" key="2">
    <source>
        <dbReference type="EMBL" id="VDK81003.1"/>
    </source>
</evidence>
<dbReference type="EMBL" id="UYRT01035885">
    <property type="protein sequence ID" value="VDK81003.1"/>
    <property type="molecule type" value="Genomic_DNA"/>
</dbReference>
<dbReference type="Gene3D" id="3.30.870.30">
    <property type="entry name" value="MITD, C-terminal phospholipase D-like domain"/>
    <property type="match status" value="1"/>
</dbReference>
<evidence type="ECO:0000313" key="3">
    <source>
        <dbReference type="Proteomes" id="UP000271098"/>
    </source>
</evidence>
<sequence length="113" mass="13767">MMFCEFFIEKAPNLRKIRLRTRYNSEAEEHLKQLQLSMEKFGVELVVQFDDDLHDREFRHMFIFRFDNGWLVKIGRGLSYFQKTESFSIGKFNTNLRKCLETSVDIFRMELQR</sequence>
<evidence type="ECO:0000259" key="1">
    <source>
        <dbReference type="Pfam" id="PF16565"/>
    </source>
</evidence>
<protein>
    <submittedName>
        <fullName evidence="4">MIT_C domain-containing protein</fullName>
    </submittedName>
</protein>
<reference evidence="2 3" key="2">
    <citation type="submission" date="2018-11" db="EMBL/GenBank/DDBJ databases">
        <authorList>
            <consortium name="Pathogen Informatics"/>
        </authorList>
    </citation>
    <scope>NUCLEOTIDE SEQUENCE [LARGE SCALE GENOMIC DNA]</scope>
</reference>
<dbReference type="OrthoDB" id="6591885at2759"/>
<dbReference type="Proteomes" id="UP000271098">
    <property type="component" value="Unassembled WGS sequence"/>
</dbReference>
<organism evidence="4">
    <name type="scientific">Gongylonema pulchrum</name>
    <dbReference type="NCBI Taxonomy" id="637853"/>
    <lineage>
        <taxon>Eukaryota</taxon>
        <taxon>Metazoa</taxon>
        <taxon>Ecdysozoa</taxon>
        <taxon>Nematoda</taxon>
        <taxon>Chromadorea</taxon>
        <taxon>Rhabditida</taxon>
        <taxon>Spirurina</taxon>
        <taxon>Spiruromorpha</taxon>
        <taxon>Spiruroidea</taxon>
        <taxon>Gongylonematidae</taxon>
        <taxon>Gongylonema</taxon>
    </lineage>
</organism>
<evidence type="ECO:0000313" key="4">
    <source>
        <dbReference type="WBParaSite" id="GPUH_0001004401-mRNA-1"/>
    </source>
</evidence>
<accession>A0A183DMU1</accession>